<keyword evidence="1 4" id="KW-0732">Signal</keyword>
<dbReference type="EMBL" id="JAYKXN010000001">
    <property type="protein sequence ID" value="KAK7319399.1"/>
    <property type="molecule type" value="Genomic_DNA"/>
</dbReference>
<dbReference type="PANTHER" id="PTHR36710">
    <property type="entry name" value="PECTINESTERASE INHIBITOR-LIKE"/>
    <property type="match status" value="1"/>
</dbReference>
<keyword evidence="2" id="KW-1015">Disulfide bond</keyword>
<evidence type="ECO:0000256" key="1">
    <source>
        <dbReference type="ARBA" id="ARBA00022729"/>
    </source>
</evidence>
<evidence type="ECO:0000256" key="3">
    <source>
        <dbReference type="ARBA" id="ARBA00038471"/>
    </source>
</evidence>
<dbReference type="InterPro" id="IPR035513">
    <property type="entry name" value="Invertase/methylesterase_inhib"/>
</dbReference>
<dbReference type="Gene3D" id="1.20.140.40">
    <property type="entry name" value="Invertase/pectin methylesterase inhibitor family protein"/>
    <property type="match status" value="1"/>
</dbReference>
<organism evidence="5 6">
    <name type="scientific">Clitoria ternatea</name>
    <name type="common">Butterfly pea</name>
    <dbReference type="NCBI Taxonomy" id="43366"/>
    <lineage>
        <taxon>Eukaryota</taxon>
        <taxon>Viridiplantae</taxon>
        <taxon>Streptophyta</taxon>
        <taxon>Embryophyta</taxon>
        <taxon>Tracheophyta</taxon>
        <taxon>Spermatophyta</taxon>
        <taxon>Magnoliopsida</taxon>
        <taxon>eudicotyledons</taxon>
        <taxon>Gunneridae</taxon>
        <taxon>Pentapetalae</taxon>
        <taxon>rosids</taxon>
        <taxon>fabids</taxon>
        <taxon>Fabales</taxon>
        <taxon>Fabaceae</taxon>
        <taxon>Papilionoideae</taxon>
        <taxon>50 kb inversion clade</taxon>
        <taxon>NPAAA clade</taxon>
        <taxon>indigoferoid/millettioid clade</taxon>
        <taxon>Phaseoleae</taxon>
        <taxon>Clitoria</taxon>
    </lineage>
</organism>
<evidence type="ECO:0000313" key="6">
    <source>
        <dbReference type="Proteomes" id="UP001359559"/>
    </source>
</evidence>
<dbReference type="InterPro" id="IPR052421">
    <property type="entry name" value="PCW_Enzyme_Inhibitor"/>
</dbReference>
<dbReference type="InterPro" id="IPR006501">
    <property type="entry name" value="Pectinesterase_inhib_dom"/>
</dbReference>
<dbReference type="NCBIfam" id="TIGR01614">
    <property type="entry name" value="PME_inhib"/>
    <property type="match status" value="1"/>
</dbReference>
<name>A0AAN9Q347_CLITE</name>
<dbReference type="PANTHER" id="PTHR36710:SF4">
    <property type="entry name" value="PLANT INVERTASE_PECTIN METHYLESTERASE INHIBITOR SUPERFAMILY PROTEIN"/>
    <property type="match status" value="1"/>
</dbReference>
<proteinExistence type="inferred from homology"/>
<evidence type="ECO:0000313" key="5">
    <source>
        <dbReference type="EMBL" id="KAK7319399.1"/>
    </source>
</evidence>
<dbReference type="InterPro" id="IPR034086">
    <property type="entry name" value="PMEI_plant"/>
</dbReference>
<dbReference type="CDD" id="cd15797">
    <property type="entry name" value="PMEI"/>
    <property type="match status" value="1"/>
</dbReference>
<comment type="similarity">
    <text evidence="3">Belongs to the PMEI family.</text>
</comment>
<evidence type="ECO:0000256" key="2">
    <source>
        <dbReference type="ARBA" id="ARBA00023157"/>
    </source>
</evidence>
<evidence type="ECO:0008006" key="7">
    <source>
        <dbReference type="Google" id="ProtNLM"/>
    </source>
</evidence>
<feature type="chain" id="PRO_5042847658" description="Pectinesterase inhibitor domain-containing protein" evidence="4">
    <location>
        <begin position="30"/>
        <end position="180"/>
    </location>
</feature>
<feature type="signal peptide" evidence="4">
    <location>
        <begin position="1"/>
        <end position="29"/>
    </location>
</feature>
<reference evidence="5 6" key="1">
    <citation type="submission" date="2024-01" db="EMBL/GenBank/DDBJ databases">
        <title>The genomes of 5 underutilized Papilionoideae crops provide insights into root nodulation and disease resistance.</title>
        <authorList>
            <person name="Yuan L."/>
        </authorList>
    </citation>
    <scope>NUCLEOTIDE SEQUENCE [LARGE SCALE GENOMIC DNA]</scope>
    <source>
        <strain evidence="5">LY-2023</strain>
        <tissue evidence="5">Leaf</tissue>
    </source>
</reference>
<accession>A0AAN9Q347</accession>
<protein>
    <recommendedName>
        <fullName evidence="7">Pectinesterase inhibitor domain-containing protein</fullName>
    </recommendedName>
</protein>
<dbReference type="AlphaFoldDB" id="A0AAN9Q347"/>
<sequence length="180" mass="19996">MARSFDKHSPISSFLFSLFLCFAVSFCAARTVQIDDICSKHNIPYNCGIILRSIPGLEAGADINSLSLYIINLVHENAFDTMSLIDDLIRNTTDNQLKQRYSSCTMDYNDVLLCLTQAKTSYSSGDFNTMKSNGATIIKDVQHCDSKPPIGPSALQKNNQYLEDVAMIIMILADFLAGKY</sequence>
<dbReference type="Proteomes" id="UP001359559">
    <property type="component" value="Unassembled WGS sequence"/>
</dbReference>
<dbReference type="SUPFAM" id="SSF101148">
    <property type="entry name" value="Plant invertase/pectin methylesterase inhibitor"/>
    <property type="match status" value="1"/>
</dbReference>
<keyword evidence="6" id="KW-1185">Reference proteome</keyword>
<dbReference type="GO" id="GO:0046910">
    <property type="term" value="F:pectinesterase inhibitor activity"/>
    <property type="evidence" value="ECO:0007669"/>
    <property type="project" value="InterPro"/>
</dbReference>
<comment type="caution">
    <text evidence="5">The sequence shown here is derived from an EMBL/GenBank/DDBJ whole genome shotgun (WGS) entry which is preliminary data.</text>
</comment>
<gene>
    <name evidence="5" type="ORF">RJT34_04120</name>
</gene>
<evidence type="ECO:0000256" key="4">
    <source>
        <dbReference type="SAM" id="SignalP"/>
    </source>
</evidence>